<reference evidence="1 2" key="1">
    <citation type="journal article" date="2019" name="Nat. Ecol. Evol.">
        <title>Megaphylogeny resolves global patterns of mushroom evolution.</title>
        <authorList>
            <person name="Varga T."/>
            <person name="Krizsan K."/>
            <person name="Foldi C."/>
            <person name="Dima B."/>
            <person name="Sanchez-Garcia M."/>
            <person name="Sanchez-Ramirez S."/>
            <person name="Szollosi G.J."/>
            <person name="Szarkandi J.G."/>
            <person name="Papp V."/>
            <person name="Albert L."/>
            <person name="Andreopoulos W."/>
            <person name="Angelini C."/>
            <person name="Antonin V."/>
            <person name="Barry K.W."/>
            <person name="Bougher N.L."/>
            <person name="Buchanan P."/>
            <person name="Buyck B."/>
            <person name="Bense V."/>
            <person name="Catcheside P."/>
            <person name="Chovatia M."/>
            <person name="Cooper J."/>
            <person name="Damon W."/>
            <person name="Desjardin D."/>
            <person name="Finy P."/>
            <person name="Geml J."/>
            <person name="Haridas S."/>
            <person name="Hughes K."/>
            <person name="Justo A."/>
            <person name="Karasinski D."/>
            <person name="Kautmanova I."/>
            <person name="Kiss B."/>
            <person name="Kocsube S."/>
            <person name="Kotiranta H."/>
            <person name="LaButti K.M."/>
            <person name="Lechner B.E."/>
            <person name="Liimatainen K."/>
            <person name="Lipzen A."/>
            <person name="Lukacs Z."/>
            <person name="Mihaltcheva S."/>
            <person name="Morgado L.N."/>
            <person name="Niskanen T."/>
            <person name="Noordeloos M.E."/>
            <person name="Ohm R.A."/>
            <person name="Ortiz-Santana B."/>
            <person name="Ovrebo C."/>
            <person name="Racz N."/>
            <person name="Riley R."/>
            <person name="Savchenko A."/>
            <person name="Shiryaev A."/>
            <person name="Soop K."/>
            <person name="Spirin V."/>
            <person name="Szebenyi C."/>
            <person name="Tomsovsky M."/>
            <person name="Tulloss R.E."/>
            <person name="Uehling J."/>
            <person name="Grigoriev I.V."/>
            <person name="Vagvolgyi C."/>
            <person name="Papp T."/>
            <person name="Martin F.M."/>
            <person name="Miettinen O."/>
            <person name="Hibbett D.S."/>
            <person name="Nagy L.G."/>
        </authorList>
    </citation>
    <scope>NUCLEOTIDE SEQUENCE [LARGE SCALE GENOMIC DNA]</scope>
    <source>
        <strain evidence="1 2">CBS 309.79</strain>
    </source>
</reference>
<name>A0A5C3QTR4_9AGAR</name>
<accession>A0A5C3QTR4</accession>
<sequence length="150" mass="16761">MFAYTSPVVRRPAGRFYSGMVLGSGSEHVKVLITTELAKVSHAKLIGGKAHWGDQNRNNLSQSLRNILDPYKSLDEQGVVTVFVASLPLFWDPYRMRNTTRFHLYIKNAQGKLVGSAKELVTEAGNPAPRSKHTPNTLKFHEYTFPSSSK</sequence>
<keyword evidence="2" id="KW-1185">Reference proteome</keyword>
<dbReference type="AlphaFoldDB" id="A0A5C3QTR4"/>
<evidence type="ECO:0000313" key="1">
    <source>
        <dbReference type="EMBL" id="TFL04778.1"/>
    </source>
</evidence>
<gene>
    <name evidence="1" type="ORF">BDV98DRAFT_580801</name>
</gene>
<evidence type="ECO:0000313" key="2">
    <source>
        <dbReference type="Proteomes" id="UP000305067"/>
    </source>
</evidence>
<dbReference type="Proteomes" id="UP000305067">
    <property type="component" value="Unassembled WGS sequence"/>
</dbReference>
<protein>
    <submittedName>
        <fullName evidence="1">Uncharacterized protein</fullName>
    </submittedName>
</protein>
<dbReference type="EMBL" id="ML178818">
    <property type="protein sequence ID" value="TFL04778.1"/>
    <property type="molecule type" value="Genomic_DNA"/>
</dbReference>
<organism evidence="1 2">
    <name type="scientific">Pterulicium gracile</name>
    <dbReference type="NCBI Taxonomy" id="1884261"/>
    <lineage>
        <taxon>Eukaryota</taxon>
        <taxon>Fungi</taxon>
        <taxon>Dikarya</taxon>
        <taxon>Basidiomycota</taxon>
        <taxon>Agaricomycotina</taxon>
        <taxon>Agaricomycetes</taxon>
        <taxon>Agaricomycetidae</taxon>
        <taxon>Agaricales</taxon>
        <taxon>Pleurotineae</taxon>
        <taxon>Pterulaceae</taxon>
        <taxon>Pterulicium</taxon>
    </lineage>
</organism>
<proteinExistence type="predicted"/>